<name>A0A2H1KCG1_9MICO</name>
<dbReference type="EMBL" id="FXZE01000015">
    <property type="protein sequence ID" value="SMX96892.1"/>
    <property type="molecule type" value="Genomic_DNA"/>
</dbReference>
<evidence type="ECO:0000313" key="2">
    <source>
        <dbReference type="EMBL" id="SMX96892.1"/>
    </source>
</evidence>
<dbReference type="RefSeq" id="WP_098730962.1">
    <property type="nucleotide sequence ID" value="NZ_FXZE01000015.1"/>
</dbReference>
<proteinExistence type="predicted"/>
<dbReference type="AlphaFoldDB" id="A0A2H1KCG1"/>
<accession>A0A2H1KCG1</accession>
<sequence length="512" mass="55661">MRGRKHGAFAIIDGDRKTRRRQRREIRDLIKDKEWEDSQASRVKKDDDLPKKKFKGGGDPSPKSGFGAMTLKDRGVKVAAHTAATAFPFVSGPSLGTRGNFIGQDLNGGGAFNFDPWELYDSKIISGMSMIVFGTVGTGKSSLVKAMAMRMVGAGRKLAVASDLKGEWTRVVRRLGGPVIQVGPGLGTCINPLDEGVRPSVDRLGKPMTDEKWALVVRTRRLSILETLLKVLTGADELTPAEHAALELGVDQAVEYAADENRSPIISDVITGLKDVESSVSAKIASACEDIALSLGRMTTGDVAGMFNGESTERFQSEAPAVSIDTSAMRGATPTARRMVSICCAAWLEAMVSNSDSGKRIVVYEEGWDSVTNRADLERMVENWKLARDYGIFNVLLMHKVTDLDMAGDAGSQMAAMANSLLADADVKVIYRQDAAALKATTNQLELNERERTKLRSYQKGEGLWRVGQASFEVYNKLTSEEEPLLDTDQRTGAEAKTDDFGNVLVDDWVAA</sequence>
<dbReference type="Gene3D" id="3.40.50.300">
    <property type="entry name" value="P-loop containing nucleotide triphosphate hydrolases"/>
    <property type="match status" value="1"/>
</dbReference>
<protein>
    <recommendedName>
        <fullName evidence="4">AAA-like domain-containing protein</fullName>
    </recommendedName>
</protein>
<gene>
    <name evidence="2" type="ORF">BANT10_02882</name>
</gene>
<reference evidence="3" key="1">
    <citation type="submission" date="2017-03" db="EMBL/GenBank/DDBJ databases">
        <authorList>
            <person name="Monnet C."/>
        </authorList>
    </citation>
    <scope>NUCLEOTIDE SEQUENCE [LARGE SCALE GENOMIC DNA]</scope>
    <source>
        <strain evidence="3">P10</strain>
    </source>
</reference>
<evidence type="ECO:0000313" key="3">
    <source>
        <dbReference type="Proteomes" id="UP000234342"/>
    </source>
</evidence>
<organism evidence="2 3">
    <name type="scientific">Brevibacterium antiquum</name>
    <dbReference type="NCBI Taxonomy" id="234835"/>
    <lineage>
        <taxon>Bacteria</taxon>
        <taxon>Bacillati</taxon>
        <taxon>Actinomycetota</taxon>
        <taxon>Actinomycetes</taxon>
        <taxon>Micrococcales</taxon>
        <taxon>Brevibacteriaceae</taxon>
        <taxon>Brevibacterium</taxon>
    </lineage>
</organism>
<feature type="region of interest" description="Disordered" evidence="1">
    <location>
        <begin position="1"/>
        <end position="22"/>
    </location>
</feature>
<evidence type="ECO:0000256" key="1">
    <source>
        <dbReference type="SAM" id="MobiDB-lite"/>
    </source>
</evidence>
<dbReference type="SUPFAM" id="SSF52540">
    <property type="entry name" value="P-loop containing nucleoside triphosphate hydrolases"/>
    <property type="match status" value="1"/>
</dbReference>
<dbReference type="PANTHER" id="PTHR30121">
    <property type="entry name" value="UNCHARACTERIZED PROTEIN YJGR-RELATED"/>
    <property type="match status" value="1"/>
</dbReference>
<feature type="region of interest" description="Disordered" evidence="1">
    <location>
        <begin position="36"/>
        <end position="67"/>
    </location>
</feature>
<dbReference type="Proteomes" id="UP000234342">
    <property type="component" value="Unassembled WGS sequence"/>
</dbReference>
<dbReference type="InterPro" id="IPR027417">
    <property type="entry name" value="P-loop_NTPase"/>
</dbReference>
<dbReference type="PANTHER" id="PTHR30121:SF6">
    <property type="entry name" value="SLR6007 PROTEIN"/>
    <property type="match status" value="1"/>
</dbReference>
<keyword evidence="3" id="KW-1185">Reference proteome</keyword>
<evidence type="ECO:0008006" key="4">
    <source>
        <dbReference type="Google" id="ProtNLM"/>
    </source>
</evidence>
<dbReference type="InterPro" id="IPR051162">
    <property type="entry name" value="T4SS_component"/>
</dbReference>
<dbReference type="Gene3D" id="1.10.8.730">
    <property type="match status" value="1"/>
</dbReference>